<dbReference type="RefSeq" id="XP_019036042.1">
    <property type="nucleotide sequence ID" value="XM_019185280.1"/>
</dbReference>
<feature type="compositionally biased region" description="Low complexity" evidence="5">
    <location>
        <begin position="274"/>
        <end position="295"/>
    </location>
</feature>
<dbReference type="Proteomes" id="UP000094112">
    <property type="component" value="Unassembled WGS sequence"/>
</dbReference>
<feature type="region of interest" description="Disordered" evidence="5">
    <location>
        <begin position="633"/>
        <end position="1157"/>
    </location>
</feature>
<dbReference type="InterPro" id="IPR003653">
    <property type="entry name" value="Peptidase_C48_C"/>
</dbReference>
<feature type="compositionally biased region" description="Polar residues" evidence="5">
    <location>
        <begin position="354"/>
        <end position="378"/>
    </location>
</feature>
<keyword evidence="2" id="KW-0645">Protease</keyword>
<feature type="compositionally biased region" description="Polar residues" evidence="5">
    <location>
        <begin position="325"/>
        <end position="337"/>
    </location>
</feature>
<proteinExistence type="inferred from homology"/>
<feature type="domain" description="Ubiquitin-like protease family profile" evidence="6">
    <location>
        <begin position="412"/>
        <end position="589"/>
    </location>
</feature>
<sequence length="1157" mass="132256">MPPRKRKSGGLLPRNDLGSKKQQKLSPERPQKQNIYMPESPTKIQSDEFLLLSKPKPKTKKRVYTKYIPPLKDSTRLLNNKTFVKPNSKDDISPVYKVTSKPKANFSDDESNDLVIRRDLAFDINEYERGTKLDDYDSIKFDAVKTVIGDNERSIIALLKFVVTTDLKEFSILKEGKTIFKVNLLKEAHHICFTPTKLFILFQEPLEIEGIVSNSLFIYVGKTNMQNLNEAWGQLTPIKKNKSALFDVMNLQELQRLLNKYRLLNLAALNGNSTTTPLSTPSNTTISTPKSTSSLQNKAFTSLQRKSTRLNSLSRPLHSLGKPSRINTPKNTLTNTASKILLPSEPKNFYGSSPYTPIRQTRSCTRNPTPDANLSTESILIDDPDRPPARRGAKREAFKPSLVYRFHDNSSYKIRNVDFQCLYRGQWINDTLIDFFLKMFAEETFENGQFKRDDLHIFTTFFFTKLKSTPQYYENIERWVSKIDFSNKKYIILPINENLHWYCSIIVGFDKILQKDDTKSKCVIYVFDSLRQEHKNILKPLRTFLINYGKDKFDVEIDPNRIQLKPSAVPKQPNFNDCGVHVMYNVYRFLEDPETCLNIWNTENDASRHVLSSFFKKKDREDMREKLRKILKRLQSEQEHRDDDSDKEDTNAEDEDEDDIVYIDADEFNELKNKTRETKENSAESEQSENKNASEEPKLNQGEEGDKSKTPEENDNELPAVEKEEKAQDDEGERFFSSQEENDKDTIEPGKAVEGSPAVKSPIVDTDSAKPLKEDLIENDTQVDTQADSYDKFQDDSQATSQKQEQVQDDDIVQIKSFDSQESVKAGYEEVPATQETQEDQKMEHDNELEVSSLDNGKISTTQEQPTTEDIKSSELIEESQDVSQDDEKKDEIVSSLIETFEEKKEPEEEVVHEAKIDSPKPPRESSIEVNEKAVEVLDEDEDENGKSNHVNESRTYLYSEPSSPLTDVPPAESPLPVEESEDEDIIMNDGEQSMDIKKFASKYFSQKQQSSDEFDMNIPDSSQSNNNESLRKPSRVIHIKRGKSKLSDHELIDVDKESSVEIASSDEVSTGKNSSFNRSSGPRAGTGPRKRGGRGHRGRGNHGRGRGGHNVGRGGFAGRQRVQNPEREVVNVEDEPNDKEDSTEGRPSRRTRLRGH</sequence>
<feature type="compositionally biased region" description="Basic and acidic residues" evidence="5">
    <location>
        <begin position="767"/>
        <end position="776"/>
    </location>
</feature>
<evidence type="ECO:0000313" key="8">
    <source>
        <dbReference type="Proteomes" id="UP000094112"/>
    </source>
</evidence>
<evidence type="ECO:0000256" key="5">
    <source>
        <dbReference type="SAM" id="MobiDB-lite"/>
    </source>
</evidence>
<evidence type="ECO:0000259" key="6">
    <source>
        <dbReference type="PROSITE" id="PS50600"/>
    </source>
</evidence>
<dbReference type="GO" id="GO:0016926">
    <property type="term" value="P:protein desumoylation"/>
    <property type="evidence" value="ECO:0007669"/>
    <property type="project" value="UniProtKB-ARBA"/>
</dbReference>
<dbReference type="STRING" id="683960.A0A1E3NUL8"/>
<evidence type="ECO:0000256" key="4">
    <source>
        <dbReference type="ARBA" id="ARBA00022807"/>
    </source>
</evidence>
<dbReference type="EMBL" id="KV454215">
    <property type="protein sequence ID" value="ODQ56835.1"/>
    <property type="molecule type" value="Genomic_DNA"/>
</dbReference>
<feature type="region of interest" description="Disordered" evidence="5">
    <location>
        <begin position="1"/>
        <end position="42"/>
    </location>
</feature>
<feature type="compositionally biased region" description="Basic and acidic residues" evidence="5">
    <location>
        <begin position="839"/>
        <end position="848"/>
    </location>
</feature>
<feature type="compositionally biased region" description="Polar residues" evidence="5">
    <location>
        <begin position="853"/>
        <end position="868"/>
    </location>
</feature>
<dbReference type="Gene3D" id="3.40.395.10">
    <property type="entry name" value="Adenoviral Proteinase, Chain A"/>
    <property type="match status" value="1"/>
</dbReference>
<keyword evidence="4" id="KW-0788">Thiol protease</keyword>
<feature type="region of interest" description="Disordered" evidence="5">
    <location>
        <begin position="314"/>
        <end position="337"/>
    </location>
</feature>
<feature type="compositionally biased region" description="Acidic residues" evidence="5">
    <location>
        <begin position="876"/>
        <end position="885"/>
    </location>
</feature>
<evidence type="ECO:0000256" key="3">
    <source>
        <dbReference type="ARBA" id="ARBA00022801"/>
    </source>
</evidence>
<feature type="compositionally biased region" description="Basic residues" evidence="5">
    <location>
        <begin position="1089"/>
        <end position="1108"/>
    </location>
</feature>
<feature type="compositionally biased region" description="Acidic residues" evidence="5">
    <location>
        <begin position="651"/>
        <end position="668"/>
    </location>
</feature>
<dbReference type="GO" id="GO:0008234">
    <property type="term" value="F:cysteine-type peptidase activity"/>
    <property type="evidence" value="ECO:0007669"/>
    <property type="project" value="UniProtKB-KW"/>
</dbReference>
<dbReference type="AlphaFoldDB" id="A0A1E3NUL8"/>
<feature type="compositionally biased region" description="Polar residues" evidence="5">
    <location>
        <begin position="1020"/>
        <end position="1029"/>
    </location>
</feature>
<evidence type="ECO:0000256" key="2">
    <source>
        <dbReference type="ARBA" id="ARBA00022670"/>
    </source>
</evidence>
<feature type="compositionally biased region" description="Basic and acidic residues" evidence="5">
    <location>
        <begin position="901"/>
        <end position="936"/>
    </location>
</feature>
<dbReference type="Pfam" id="PF02902">
    <property type="entry name" value="Peptidase_C48"/>
    <property type="match status" value="1"/>
</dbReference>
<organism evidence="7 8">
    <name type="scientific">Wickerhamomyces anomalus (strain ATCC 58044 / CBS 1984 / NCYC 433 / NRRL Y-366-8)</name>
    <name type="common">Yeast</name>
    <name type="synonym">Hansenula anomala</name>
    <dbReference type="NCBI Taxonomy" id="683960"/>
    <lineage>
        <taxon>Eukaryota</taxon>
        <taxon>Fungi</taxon>
        <taxon>Dikarya</taxon>
        <taxon>Ascomycota</taxon>
        <taxon>Saccharomycotina</taxon>
        <taxon>Saccharomycetes</taxon>
        <taxon>Phaffomycetales</taxon>
        <taxon>Wickerhamomycetaceae</taxon>
        <taxon>Wickerhamomyces</taxon>
    </lineage>
</organism>
<feature type="compositionally biased region" description="Polar residues" evidence="5">
    <location>
        <begin position="1067"/>
        <end position="1081"/>
    </location>
</feature>
<evidence type="ECO:0000313" key="7">
    <source>
        <dbReference type="EMBL" id="ODQ56835.1"/>
    </source>
</evidence>
<dbReference type="GO" id="GO:0006508">
    <property type="term" value="P:proteolysis"/>
    <property type="evidence" value="ECO:0007669"/>
    <property type="project" value="UniProtKB-KW"/>
</dbReference>
<gene>
    <name evidence="7" type="ORF">WICANDRAFT_81664</name>
</gene>
<feature type="compositionally biased region" description="Basic and acidic residues" evidence="5">
    <location>
        <begin position="1046"/>
        <end position="1060"/>
    </location>
</feature>
<dbReference type="PANTHER" id="PTHR46915">
    <property type="entry name" value="UBIQUITIN-LIKE PROTEASE 4-RELATED"/>
    <property type="match status" value="1"/>
</dbReference>
<reference evidence="7 8" key="1">
    <citation type="journal article" date="2016" name="Proc. Natl. Acad. Sci. U.S.A.">
        <title>Comparative genomics of biotechnologically important yeasts.</title>
        <authorList>
            <person name="Riley R."/>
            <person name="Haridas S."/>
            <person name="Wolfe K.H."/>
            <person name="Lopes M.R."/>
            <person name="Hittinger C.T."/>
            <person name="Goeker M."/>
            <person name="Salamov A.A."/>
            <person name="Wisecaver J.H."/>
            <person name="Long T.M."/>
            <person name="Calvey C.H."/>
            <person name="Aerts A.L."/>
            <person name="Barry K.W."/>
            <person name="Choi C."/>
            <person name="Clum A."/>
            <person name="Coughlan A.Y."/>
            <person name="Deshpande S."/>
            <person name="Douglass A.P."/>
            <person name="Hanson S.J."/>
            <person name="Klenk H.-P."/>
            <person name="LaButti K.M."/>
            <person name="Lapidus A."/>
            <person name="Lindquist E.A."/>
            <person name="Lipzen A.M."/>
            <person name="Meier-Kolthoff J.P."/>
            <person name="Ohm R.A."/>
            <person name="Otillar R.P."/>
            <person name="Pangilinan J.L."/>
            <person name="Peng Y."/>
            <person name="Rokas A."/>
            <person name="Rosa C.A."/>
            <person name="Scheuner C."/>
            <person name="Sibirny A.A."/>
            <person name="Slot J.C."/>
            <person name="Stielow J.B."/>
            <person name="Sun H."/>
            <person name="Kurtzman C.P."/>
            <person name="Blackwell M."/>
            <person name="Grigoriev I.V."/>
            <person name="Jeffries T.W."/>
        </authorList>
    </citation>
    <scope>NUCLEOTIDE SEQUENCE [LARGE SCALE GENOMIC DNA]</scope>
    <source>
        <strain evidence="8">ATCC 58044 / CBS 1984 / NCYC 433 / NRRL Y-366-8</strain>
    </source>
</reference>
<dbReference type="OrthoDB" id="442460at2759"/>
<name>A0A1E3NUL8_WICAA</name>
<keyword evidence="8" id="KW-1185">Reference proteome</keyword>
<feature type="region of interest" description="Disordered" evidence="5">
    <location>
        <begin position="354"/>
        <end position="393"/>
    </location>
</feature>
<dbReference type="PANTHER" id="PTHR46915:SF2">
    <property type="entry name" value="UBIQUITIN-LIKE PROTEASE 4"/>
    <property type="match status" value="1"/>
</dbReference>
<feature type="compositionally biased region" description="Basic and acidic residues" evidence="5">
    <location>
        <begin position="669"/>
        <end position="698"/>
    </location>
</feature>
<feature type="region of interest" description="Disordered" evidence="5">
    <location>
        <begin position="274"/>
        <end position="297"/>
    </location>
</feature>
<keyword evidence="3" id="KW-0378">Hydrolase</keyword>
<feature type="compositionally biased region" description="Basic and acidic residues" evidence="5">
    <location>
        <begin position="383"/>
        <end position="393"/>
    </location>
</feature>
<feature type="compositionally biased region" description="Gly residues" evidence="5">
    <location>
        <begin position="1109"/>
        <end position="1118"/>
    </location>
</feature>
<accession>A0A1E3NUL8</accession>
<protein>
    <recommendedName>
        <fullName evidence="6">Ubiquitin-like protease family profile domain-containing protein</fullName>
    </recommendedName>
</protein>
<feature type="compositionally biased region" description="Basic and acidic residues" evidence="5">
    <location>
        <begin position="634"/>
        <end position="650"/>
    </location>
</feature>
<dbReference type="InterPro" id="IPR038765">
    <property type="entry name" value="Papain-like_cys_pep_sf"/>
</dbReference>
<feature type="compositionally biased region" description="Polar residues" evidence="5">
    <location>
        <begin position="779"/>
        <end position="788"/>
    </location>
</feature>
<evidence type="ECO:0000256" key="1">
    <source>
        <dbReference type="ARBA" id="ARBA00005234"/>
    </source>
</evidence>
<dbReference type="PROSITE" id="PS50600">
    <property type="entry name" value="ULP_PROTEASE"/>
    <property type="match status" value="1"/>
</dbReference>
<comment type="similarity">
    <text evidence="1">Belongs to the peptidase C48 family.</text>
</comment>
<dbReference type="GO" id="GO:0019783">
    <property type="term" value="F:ubiquitin-like protein peptidase activity"/>
    <property type="evidence" value="ECO:0007669"/>
    <property type="project" value="UniProtKB-ARBA"/>
</dbReference>
<feature type="compositionally biased region" description="Basic residues" evidence="5">
    <location>
        <begin position="1033"/>
        <end position="1045"/>
    </location>
</feature>
<dbReference type="GeneID" id="30202526"/>
<dbReference type="SUPFAM" id="SSF54001">
    <property type="entry name" value="Cysteine proteinases"/>
    <property type="match status" value="1"/>
</dbReference>
<feature type="compositionally biased region" description="Polar residues" evidence="5">
    <location>
        <begin position="954"/>
        <end position="966"/>
    </location>
</feature>